<dbReference type="Proteomes" id="UP000548304">
    <property type="component" value="Unassembled WGS sequence"/>
</dbReference>
<comment type="caution">
    <text evidence="1">The sequence shown here is derived from an EMBL/GenBank/DDBJ whole genome shotgun (WGS) entry which is preliminary data.</text>
</comment>
<keyword evidence="2" id="KW-1185">Reference proteome</keyword>
<gene>
    <name evidence="1" type="ORF">FHR84_003494</name>
</gene>
<dbReference type="AlphaFoldDB" id="A0A852Z4B5"/>
<dbReference type="EMBL" id="JACBYW010000006">
    <property type="protein sequence ID" value="NYH80145.1"/>
    <property type="molecule type" value="Genomic_DNA"/>
</dbReference>
<dbReference type="RefSeq" id="WP_179536495.1">
    <property type="nucleotide sequence ID" value="NZ_JACBYW010000006.1"/>
</dbReference>
<evidence type="ECO:0000313" key="2">
    <source>
        <dbReference type="Proteomes" id="UP000548304"/>
    </source>
</evidence>
<accession>A0A852Z4B5</accession>
<evidence type="ECO:0000313" key="1">
    <source>
        <dbReference type="EMBL" id="NYH80145.1"/>
    </source>
</evidence>
<name>A0A852Z4B5_9ACTN</name>
<organism evidence="1 2">
    <name type="scientific">Actinopolyspora biskrensis</name>
    <dbReference type="NCBI Taxonomy" id="1470178"/>
    <lineage>
        <taxon>Bacteria</taxon>
        <taxon>Bacillati</taxon>
        <taxon>Actinomycetota</taxon>
        <taxon>Actinomycetes</taxon>
        <taxon>Actinopolysporales</taxon>
        <taxon>Actinopolysporaceae</taxon>
        <taxon>Actinopolyspora</taxon>
    </lineage>
</organism>
<sequence length="97" mass="10223">MSDVRVTMRALLDASGGVDAAIEQANEANVGGLGEESSIYGHERLARSVAGFGDAWKYGVSVLLRDATGLRDALSDSAKTYAETENVNVDRLMSSGE</sequence>
<reference evidence="1 2" key="1">
    <citation type="submission" date="2020-07" db="EMBL/GenBank/DDBJ databases">
        <title>Genomic Encyclopedia of Type Strains, Phase III (KMG-III): the genomes of soil and plant-associated and newly described type strains.</title>
        <authorList>
            <person name="Whitman W."/>
        </authorList>
    </citation>
    <scope>NUCLEOTIDE SEQUENCE [LARGE SCALE GENOMIC DNA]</scope>
    <source>
        <strain evidence="1 2">CECT 8576</strain>
    </source>
</reference>
<protein>
    <recommendedName>
        <fullName evidence="3">Excreted virulence factor EspC, type VII ESX diderm</fullName>
    </recommendedName>
</protein>
<proteinExistence type="predicted"/>
<evidence type="ECO:0008006" key="3">
    <source>
        <dbReference type="Google" id="ProtNLM"/>
    </source>
</evidence>